<sequence>MKSFLAMLFIISVCSATLYEFSQQTRSGYPISYSPHFSQSIIDKKDDIEPKRTHQVLEKRPKSPWNRNCYLSPMQCLLPVEQHQFSKFQKRLFY</sequence>
<keyword evidence="3" id="KW-1185">Reference proteome</keyword>
<dbReference type="Proteomes" id="UP000494206">
    <property type="component" value="Unassembled WGS sequence"/>
</dbReference>
<dbReference type="OrthoDB" id="5776081at2759"/>
<keyword evidence="1" id="KW-0732">Signal</keyword>
<comment type="caution">
    <text evidence="2">The sequence shown here is derived from an EMBL/GenBank/DDBJ whole genome shotgun (WGS) entry which is preliminary data.</text>
</comment>
<evidence type="ECO:0000313" key="3">
    <source>
        <dbReference type="Proteomes" id="UP000494206"/>
    </source>
</evidence>
<evidence type="ECO:0000256" key="1">
    <source>
        <dbReference type="SAM" id="SignalP"/>
    </source>
</evidence>
<feature type="signal peptide" evidence="1">
    <location>
        <begin position="1"/>
        <end position="16"/>
    </location>
</feature>
<reference evidence="2 3" key="1">
    <citation type="submission" date="2020-04" db="EMBL/GenBank/DDBJ databases">
        <authorList>
            <person name="Laetsch R D."/>
            <person name="Stevens L."/>
            <person name="Kumar S."/>
            <person name="Blaxter L. M."/>
        </authorList>
    </citation>
    <scope>NUCLEOTIDE SEQUENCE [LARGE SCALE GENOMIC DNA]</scope>
</reference>
<name>A0A8S1EI19_9PELO</name>
<protein>
    <submittedName>
        <fullName evidence="2">Uncharacterized protein</fullName>
    </submittedName>
</protein>
<dbReference type="EMBL" id="CADEPM010000002">
    <property type="protein sequence ID" value="CAB3399581.1"/>
    <property type="molecule type" value="Genomic_DNA"/>
</dbReference>
<accession>A0A8S1EI19</accession>
<feature type="chain" id="PRO_5035882643" evidence="1">
    <location>
        <begin position="17"/>
        <end position="94"/>
    </location>
</feature>
<organism evidence="2 3">
    <name type="scientific">Caenorhabditis bovis</name>
    <dbReference type="NCBI Taxonomy" id="2654633"/>
    <lineage>
        <taxon>Eukaryota</taxon>
        <taxon>Metazoa</taxon>
        <taxon>Ecdysozoa</taxon>
        <taxon>Nematoda</taxon>
        <taxon>Chromadorea</taxon>
        <taxon>Rhabditida</taxon>
        <taxon>Rhabditina</taxon>
        <taxon>Rhabditomorpha</taxon>
        <taxon>Rhabditoidea</taxon>
        <taxon>Rhabditidae</taxon>
        <taxon>Peloderinae</taxon>
        <taxon>Caenorhabditis</taxon>
    </lineage>
</organism>
<proteinExistence type="predicted"/>
<evidence type="ECO:0000313" key="2">
    <source>
        <dbReference type="EMBL" id="CAB3399581.1"/>
    </source>
</evidence>
<dbReference type="AlphaFoldDB" id="A0A8S1EI19"/>
<gene>
    <name evidence="2" type="ORF">CBOVIS_LOCUS2679</name>
</gene>